<protein>
    <submittedName>
        <fullName evidence="1">Uncharacterized protein</fullName>
    </submittedName>
</protein>
<keyword evidence="2" id="KW-1185">Reference proteome</keyword>
<comment type="caution">
    <text evidence="1">The sequence shown here is derived from an EMBL/GenBank/DDBJ whole genome shotgun (WGS) entry which is preliminary data.</text>
</comment>
<organism evidence="1 2">
    <name type="scientific">Pristionchus entomophagus</name>
    <dbReference type="NCBI Taxonomy" id="358040"/>
    <lineage>
        <taxon>Eukaryota</taxon>
        <taxon>Metazoa</taxon>
        <taxon>Ecdysozoa</taxon>
        <taxon>Nematoda</taxon>
        <taxon>Chromadorea</taxon>
        <taxon>Rhabditida</taxon>
        <taxon>Rhabditina</taxon>
        <taxon>Diplogasteromorpha</taxon>
        <taxon>Diplogasteroidea</taxon>
        <taxon>Neodiplogasteridae</taxon>
        <taxon>Pristionchus</taxon>
    </lineage>
</organism>
<reference evidence="1" key="1">
    <citation type="submission" date="2023-10" db="EMBL/GenBank/DDBJ databases">
        <title>Genome assembly of Pristionchus species.</title>
        <authorList>
            <person name="Yoshida K."/>
            <person name="Sommer R.J."/>
        </authorList>
    </citation>
    <scope>NUCLEOTIDE SEQUENCE</scope>
    <source>
        <strain evidence="1">RS0144</strain>
    </source>
</reference>
<gene>
    <name evidence="1" type="ORF">PENTCL1PPCAC_9804</name>
</gene>
<dbReference type="Proteomes" id="UP001432027">
    <property type="component" value="Unassembled WGS sequence"/>
</dbReference>
<proteinExistence type="predicted"/>
<sequence length="61" mass="6807">MLTPFGTLSNFYTMPEFRGNAVSKLAGYSLCKSFIRQGLRPFAFVGIGNSKMQVAMKRGPW</sequence>
<dbReference type="AlphaFoldDB" id="A0AAV5T5M1"/>
<accession>A0AAV5T5M1</accession>
<name>A0AAV5T5M1_9BILA</name>
<feature type="non-terminal residue" evidence="1">
    <location>
        <position position="61"/>
    </location>
</feature>
<dbReference type="EMBL" id="BTSX01000003">
    <property type="protein sequence ID" value="GMS87630.1"/>
    <property type="molecule type" value="Genomic_DNA"/>
</dbReference>
<evidence type="ECO:0000313" key="1">
    <source>
        <dbReference type="EMBL" id="GMS87630.1"/>
    </source>
</evidence>
<evidence type="ECO:0000313" key="2">
    <source>
        <dbReference type="Proteomes" id="UP001432027"/>
    </source>
</evidence>